<comment type="caution">
    <text evidence="1">The sequence shown here is derived from an EMBL/GenBank/DDBJ whole genome shotgun (WGS) entry which is preliminary data.</text>
</comment>
<proteinExistence type="predicted"/>
<keyword evidence="2" id="KW-1185">Reference proteome</keyword>
<evidence type="ECO:0000313" key="2">
    <source>
        <dbReference type="Proteomes" id="UP000249696"/>
    </source>
</evidence>
<sequence>MFEYLYSVNFRYFDNKRSEIIKYRIKDKFSILIMLRIKFVCV</sequence>
<dbReference type="EMBL" id="QLLN01000013">
    <property type="protein sequence ID" value="RAJ04823.1"/>
    <property type="molecule type" value="Genomic_DNA"/>
</dbReference>
<dbReference type="Proteomes" id="UP000249696">
    <property type="component" value="Unassembled WGS sequence"/>
</dbReference>
<evidence type="ECO:0000313" key="1">
    <source>
        <dbReference type="EMBL" id="RAJ04823.1"/>
    </source>
</evidence>
<name>A0A327QNB3_9FLAO</name>
<organism evidence="1 2">
    <name type="scientific">Arenibacter echinorum</name>
    <dbReference type="NCBI Taxonomy" id="440515"/>
    <lineage>
        <taxon>Bacteria</taxon>
        <taxon>Pseudomonadati</taxon>
        <taxon>Bacteroidota</taxon>
        <taxon>Flavobacteriia</taxon>
        <taxon>Flavobacteriales</taxon>
        <taxon>Flavobacteriaceae</taxon>
        <taxon>Arenibacter</taxon>
    </lineage>
</organism>
<protein>
    <submittedName>
        <fullName evidence="1">Uncharacterized protein</fullName>
    </submittedName>
</protein>
<reference evidence="1 2" key="1">
    <citation type="submission" date="2018-06" db="EMBL/GenBank/DDBJ databases">
        <title>Genomic Encyclopedia of Archaeal and Bacterial Type Strains, Phase II (KMG-II): from individual species to whole genera.</title>
        <authorList>
            <person name="Goeker M."/>
        </authorList>
    </citation>
    <scope>NUCLEOTIDE SEQUENCE [LARGE SCALE GENOMIC DNA]</scope>
    <source>
        <strain evidence="1 2">DSM 23522</strain>
    </source>
</reference>
<gene>
    <name evidence="1" type="ORF">LV92_04342</name>
</gene>
<accession>A0A327QNB3</accession>
<dbReference type="AlphaFoldDB" id="A0A327QNB3"/>